<dbReference type="AlphaFoldDB" id="A0A1E1LLE2"/>
<feature type="region of interest" description="Disordered" evidence="1">
    <location>
        <begin position="1212"/>
        <end position="1261"/>
    </location>
</feature>
<name>A0A1E1LLE2_9HELO</name>
<dbReference type="Proteomes" id="UP000178129">
    <property type="component" value="Unassembled WGS sequence"/>
</dbReference>
<feature type="compositionally biased region" description="Polar residues" evidence="1">
    <location>
        <begin position="37"/>
        <end position="67"/>
    </location>
</feature>
<evidence type="ECO:0000256" key="1">
    <source>
        <dbReference type="SAM" id="MobiDB-lite"/>
    </source>
</evidence>
<reference evidence="3" key="1">
    <citation type="submission" date="2016-03" db="EMBL/GenBank/DDBJ databases">
        <authorList>
            <person name="Ploux O."/>
        </authorList>
    </citation>
    <scope>NUCLEOTIDE SEQUENCE [LARGE SCALE GENOMIC DNA]</scope>
    <source>
        <strain evidence="3">UK7</strain>
    </source>
</reference>
<feature type="compositionally biased region" description="Polar residues" evidence="1">
    <location>
        <begin position="310"/>
        <end position="327"/>
    </location>
</feature>
<evidence type="ECO:0000313" key="2">
    <source>
        <dbReference type="EMBL" id="CZT11318.1"/>
    </source>
</evidence>
<keyword evidence="3" id="KW-1185">Reference proteome</keyword>
<accession>A0A1E1LLE2</accession>
<sequence>MDALQSSRIKSPSNSNFSTLESIESSTDFNSSASSSVIPSMAQQPTEVVQSLSKPLQETDHLQQSPSIPIRNKEPLVSSQADDRPSTTQEGSSSISGSSNWKIDPAPNRPPIKPSNFRVRDDNAILYTKSLLNQGDTLVIVRFPNNVPVYDTTGFQLSDTHRVNSHKLKAASPIFKKALEDDWQQHRFKRRNKLLGCLPPGIVYVLDLTPPDEGDDALELTALLSCSLGIRRWFKSEFSGIAAAHGLVGGQDETTVHPDDLKAQEAPATEKEHDTNKADTYMKNDGIYGRAFTDGNTDATLEQKIRESNARCTQPANQQSGNTQQESEYTKTHIDITKDLEILDYCPIRHRTGIERLLQIIEGKDPRLDSAPKVWTLAVLAAHFECANSVVDYIITWMIAEPNCKIFEILPEDCLRIGLMLQNEVATGYAFTILVSEEALRVGTVRSYPGNQPNANFAAGKQFTKFGRARESLDEDTLNLIQHAGRNFHARIEEQITNLMSPNMNWLFDLPEFTKILKIRDFMEANAATCFRLRDIKNTKTLMNELVACVRGRLLWCFYQPLDASERHIWKEHRAQEQNLRGQGVSISDDVHNELGEHEKILTRSFWSQLRMLKWVLGDQTCATNLIRDEVWPRSAANTVLDSRARAAADSQGIEKVFQKSLESSADAVNKIILRAIGDARFNEGRFPDECFLIEQVVSQTGEPGLWSAKGAKSYDMYEYQRAQKTDYWKVRAEANTLISTSSSASSVVPASLPFPLLECPEQRISEAKKLAFWQEALRATDEAIARASSEAEFSPEIKAEDSDNVSNSWEEEYLILDKDTWEPDSSYDKSQEGYSPSWAKLRGIWNEQQESKNLPTARALSDPLRNGQDHTRNEDVFQSNHPSTSPSSTRNAILAHKVATSESTSFPHIPLSKNITPKSPFISLPQLFSQISNHIFVLTTRTLSRGSIQDVRPPTCDISDTLLCLSDEEYKYLPLWAGGLNDGSGGVFEDPIPPAERGGAMGPGPVYRTGSTAANSLVSGESGFGFESVGGSERWGGSEDDSVMGGVNTSVGVEDGFSISHIDRRRVVSEAEFLTPSSSETGSVVFVGGDEEEEDGDVEMEMDLPIRERGKGRAVDDDDDFVEMLTSDTKNQLRGFGEISVKEQELYTGKERAINNTDDAWDGDNYLRSLGINHKEQKALLSMYTNTSNEGQGKAGRDIDEQMSDIQSINRVAGTGTSMGTSVGDEDDANFFNTAGDDDGDKEFEFESDDGEDTGTEEEF</sequence>
<feature type="compositionally biased region" description="Polar residues" evidence="1">
    <location>
        <begin position="877"/>
        <end position="891"/>
    </location>
</feature>
<proteinExistence type="predicted"/>
<protein>
    <submittedName>
        <fullName evidence="2">Uncharacterized protein</fullName>
    </submittedName>
</protein>
<organism evidence="2 3">
    <name type="scientific">Rhynchosporium graminicola</name>
    <dbReference type="NCBI Taxonomy" id="2792576"/>
    <lineage>
        <taxon>Eukaryota</taxon>
        <taxon>Fungi</taxon>
        <taxon>Dikarya</taxon>
        <taxon>Ascomycota</taxon>
        <taxon>Pezizomycotina</taxon>
        <taxon>Leotiomycetes</taxon>
        <taxon>Helotiales</taxon>
        <taxon>Ploettnerulaceae</taxon>
        <taxon>Rhynchosporium</taxon>
    </lineage>
</organism>
<gene>
    <name evidence="2" type="ORF">RCO7_01314</name>
</gene>
<feature type="region of interest" description="Disordered" evidence="1">
    <location>
        <begin position="308"/>
        <end position="329"/>
    </location>
</feature>
<comment type="caution">
    <text evidence="2">The sequence shown here is derived from an EMBL/GenBank/DDBJ whole genome shotgun (WGS) entry which is preliminary data.</text>
</comment>
<evidence type="ECO:0000313" key="3">
    <source>
        <dbReference type="Proteomes" id="UP000178129"/>
    </source>
</evidence>
<dbReference type="EMBL" id="FJUW01000061">
    <property type="protein sequence ID" value="CZT11318.1"/>
    <property type="molecule type" value="Genomic_DNA"/>
</dbReference>
<dbReference type="STRING" id="914237.A0A1E1LLE2"/>
<feature type="compositionally biased region" description="Acidic residues" evidence="1">
    <location>
        <begin position="1237"/>
        <end position="1261"/>
    </location>
</feature>
<feature type="compositionally biased region" description="Polar residues" evidence="1">
    <location>
        <begin position="1"/>
        <end position="24"/>
    </location>
</feature>
<feature type="region of interest" description="Disordered" evidence="1">
    <location>
        <begin position="852"/>
        <end position="891"/>
    </location>
</feature>
<feature type="compositionally biased region" description="Low complexity" evidence="1">
    <location>
        <begin position="25"/>
        <end position="36"/>
    </location>
</feature>
<feature type="region of interest" description="Disordered" evidence="1">
    <location>
        <begin position="1"/>
        <end position="116"/>
    </location>
</feature>
<feature type="compositionally biased region" description="Polar residues" evidence="1">
    <location>
        <begin position="1212"/>
        <end position="1222"/>
    </location>
</feature>
<dbReference type="InParanoid" id="A0A1E1LLE2"/>